<protein>
    <recommendedName>
        <fullName evidence="1">[acyl-carrier-protein] S-malonyltransferase</fullName>
        <ecNumber evidence="1">2.3.1.39</ecNumber>
    </recommendedName>
</protein>
<dbReference type="InterPro" id="IPR001227">
    <property type="entry name" value="Ac_transferase_dom_sf"/>
</dbReference>
<dbReference type="Pfam" id="PF00698">
    <property type="entry name" value="Acyl_transf_1"/>
    <property type="match status" value="1"/>
</dbReference>
<dbReference type="GO" id="GO:0004314">
    <property type="term" value="F:[acyl-carrier-protein] S-malonyltransferase activity"/>
    <property type="evidence" value="ECO:0007669"/>
    <property type="project" value="UniProtKB-EC"/>
</dbReference>
<dbReference type="STRING" id="402600.SAMN05216188_13414"/>
<dbReference type="GO" id="GO:0006633">
    <property type="term" value="P:fatty acid biosynthetic process"/>
    <property type="evidence" value="ECO:0007669"/>
    <property type="project" value="TreeGrafter"/>
</dbReference>
<dbReference type="SUPFAM" id="SSF55048">
    <property type="entry name" value="Probable ACP-binding domain of malonyl-CoA ACP transacylase"/>
    <property type="match status" value="1"/>
</dbReference>
<dbReference type="RefSeq" id="WP_177221650.1">
    <property type="nucleotide sequence ID" value="NZ_FOFR01000034.1"/>
</dbReference>
<gene>
    <name evidence="6" type="ORF">SAMN05216188_13414</name>
</gene>
<evidence type="ECO:0000256" key="1">
    <source>
        <dbReference type="ARBA" id="ARBA00013258"/>
    </source>
</evidence>
<dbReference type="InterPro" id="IPR014043">
    <property type="entry name" value="Acyl_transferase_dom"/>
</dbReference>
<dbReference type="Gene3D" id="3.30.70.250">
    <property type="entry name" value="Malonyl-CoA ACP transacylase, ACP-binding"/>
    <property type="match status" value="1"/>
</dbReference>
<evidence type="ECO:0000256" key="3">
    <source>
        <dbReference type="ARBA" id="ARBA00023315"/>
    </source>
</evidence>
<dbReference type="SMART" id="SM00827">
    <property type="entry name" value="PKS_AT"/>
    <property type="match status" value="1"/>
</dbReference>
<dbReference type="PANTHER" id="PTHR42681:SF1">
    <property type="entry name" value="MALONYL-COA-ACYL CARRIER PROTEIN TRANSACYLASE, MITOCHONDRIAL"/>
    <property type="match status" value="1"/>
</dbReference>
<keyword evidence="3" id="KW-0012">Acyltransferase</keyword>
<dbReference type="InterPro" id="IPR016036">
    <property type="entry name" value="Malonyl_transacylase_ACP-bd"/>
</dbReference>
<dbReference type="EMBL" id="FOFR01000034">
    <property type="protein sequence ID" value="SES33216.1"/>
    <property type="molecule type" value="Genomic_DNA"/>
</dbReference>
<evidence type="ECO:0000256" key="4">
    <source>
        <dbReference type="ARBA" id="ARBA00048462"/>
    </source>
</evidence>
<keyword evidence="2" id="KW-0808">Transferase</keyword>
<dbReference type="InterPro" id="IPR016035">
    <property type="entry name" value="Acyl_Trfase/lysoPLipase"/>
</dbReference>
<reference evidence="7" key="1">
    <citation type="submission" date="2016-10" db="EMBL/GenBank/DDBJ databases">
        <authorList>
            <person name="Varghese N."/>
            <person name="Submissions S."/>
        </authorList>
    </citation>
    <scope>NUCLEOTIDE SEQUENCE [LARGE SCALE GENOMIC DNA]</scope>
    <source>
        <strain evidence="7">CGMCC 4.3525</strain>
    </source>
</reference>
<dbReference type="EC" id="2.3.1.39" evidence="1"/>
<organism evidence="6 7">
    <name type="scientific">Lentzea xinjiangensis</name>
    <dbReference type="NCBI Taxonomy" id="402600"/>
    <lineage>
        <taxon>Bacteria</taxon>
        <taxon>Bacillati</taxon>
        <taxon>Actinomycetota</taxon>
        <taxon>Actinomycetes</taxon>
        <taxon>Pseudonocardiales</taxon>
        <taxon>Pseudonocardiaceae</taxon>
        <taxon>Lentzea</taxon>
    </lineage>
</organism>
<dbReference type="Pfam" id="PF00975">
    <property type="entry name" value="Thioesterase"/>
    <property type="match status" value="1"/>
</dbReference>
<comment type="catalytic activity">
    <reaction evidence="4">
        <text>holo-[ACP] + malonyl-CoA = malonyl-[ACP] + CoA</text>
        <dbReference type="Rhea" id="RHEA:41792"/>
        <dbReference type="Rhea" id="RHEA-COMP:9623"/>
        <dbReference type="Rhea" id="RHEA-COMP:9685"/>
        <dbReference type="ChEBI" id="CHEBI:57287"/>
        <dbReference type="ChEBI" id="CHEBI:57384"/>
        <dbReference type="ChEBI" id="CHEBI:64479"/>
        <dbReference type="ChEBI" id="CHEBI:78449"/>
        <dbReference type="EC" id="2.3.1.39"/>
    </reaction>
</comment>
<dbReference type="Gene3D" id="3.40.50.1820">
    <property type="entry name" value="alpha/beta hydrolase"/>
    <property type="match status" value="1"/>
</dbReference>
<evidence type="ECO:0000259" key="5">
    <source>
        <dbReference type="SMART" id="SM00827"/>
    </source>
</evidence>
<proteinExistence type="predicted"/>
<accession>A0A1H9WH20</accession>
<dbReference type="SUPFAM" id="SSF52151">
    <property type="entry name" value="FabD/lysophospholipase-like"/>
    <property type="match status" value="1"/>
</dbReference>
<dbReference type="Proteomes" id="UP000199352">
    <property type="component" value="Unassembled WGS sequence"/>
</dbReference>
<dbReference type="InterPro" id="IPR050858">
    <property type="entry name" value="Mal-CoA-ACP_Trans/PKS_FabD"/>
</dbReference>
<evidence type="ECO:0000313" key="6">
    <source>
        <dbReference type="EMBL" id="SES33216.1"/>
    </source>
</evidence>
<keyword evidence="7" id="KW-1185">Reference proteome</keyword>
<evidence type="ECO:0000256" key="2">
    <source>
        <dbReference type="ARBA" id="ARBA00022679"/>
    </source>
</evidence>
<name>A0A1H9WH20_9PSEU</name>
<dbReference type="Gene3D" id="3.40.366.10">
    <property type="entry name" value="Malonyl-Coenzyme A Acyl Carrier Protein, domain 2"/>
    <property type="match status" value="1"/>
</dbReference>
<dbReference type="InterPro" id="IPR029058">
    <property type="entry name" value="AB_hydrolase_fold"/>
</dbReference>
<dbReference type="PANTHER" id="PTHR42681">
    <property type="entry name" value="MALONYL-COA-ACYL CARRIER PROTEIN TRANSACYLASE, MITOCHONDRIAL"/>
    <property type="match status" value="1"/>
</dbReference>
<dbReference type="AlphaFoldDB" id="A0A1H9WH20"/>
<evidence type="ECO:0000313" key="7">
    <source>
        <dbReference type="Proteomes" id="UP000199352"/>
    </source>
</evidence>
<dbReference type="SUPFAM" id="SSF53474">
    <property type="entry name" value="alpha/beta-Hydrolases"/>
    <property type="match status" value="1"/>
</dbReference>
<dbReference type="InterPro" id="IPR001031">
    <property type="entry name" value="Thioesterase"/>
</dbReference>
<feature type="domain" description="Malonyl-CoA:ACP transacylase (MAT)" evidence="5">
    <location>
        <begin position="11"/>
        <end position="331"/>
    </location>
</feature>
<dbReference type="GO" id="GO:0005829">
    <property type="term" value="C:cytosol"/>
    <property type="evidence" value="ECO:0007669"/>
    <property type="project" value="TreeGrafter"/>
</dbReference>
<sequence length="525" mass="57578">MPVTHGGGVALFPGQGTQAKGMGAGLFDRYPEAVALAGDVLGYDVARLCLEDPDGRLDDTRYTQPAIFVVNALSYWDSVDRGEPPADVLLGHSLGEYNALLAAGAFDFETGVKLVAQRSALMGAERGGAMLAVVGASVQRLEELLAENELTTLDVANRNTPSQNVLSGPVADIDRAREILAAQGLRVAPVRVSAAFHSRYMRSAREEFAAFLRGFRFAPLARTVIANATARPYRDGEVASTLSAQLDGAVRWSDSVLAVLRRLPAERFREVGGNGLLTRMVRQIETAPVPPVPKPRRVFTVAFAGGDENSYRPLGEHLRDVELVPLERPGRGRRYSAPLVSDPEALVADLTGQVREHLREHGDEPFAVYGHSLGARLAFRVCRQLRAEGLPAPVRLVVSGECGPSVPSRERDTWQLTGDAFWAHLEQLGGVPRQLRQYEDLMAHYERVLRADFTVLGRYRHHEEAPLDVPITVVTGDGEPFTEADLVAWQRETTEPLVRYRFPGDHFFIRAHWAELAHLIEGANP</sequence>